<dbReference type="Proteomes" id="UP001210720">
    <property type="component" value="Unassembled WGS sequence"/>
</dbReference>
<gene>
    <name evidence="2" type="ORF">PFY00_06815</name>
</gene>
<evidence type="ECO:0000313" key="2">
    <source>
        <dbReference type="EMBL" id="MDA7424430.1"/>
    </source>
</evidence>
<keyword evidence="1" id="KW-0732">Signal</keyword>
<feature type="signal peptide" evidence="1">
    <location>
        <begin position="1"/>
        <end position="24"/>
    </location>
</feature>
<evidence type="ECO:0000313" key="3">
    <source>
        <dbReference type="Proteomes" id="UP001210720"/>
    </source>
</evidence>
<organism evidence="2 3">
    <name type="scientific">Thalassococcus lentus</name>
    <dbReference type="NCBI Taxonomy" id="1210524"/>
    <lineage>
        <taxon>Bacteria</taxon>
        <taxon>Pseudomonadati</taxon>
        <taxon>Pseudomonadota</taxon>
        <taxon>Alphaproteobacteria</taxon>
        <taxon>Rhodobacterales</taxon>
        <taxon>Roseobacteraceae</taxon>
        <taxon>Thalassococcus</taxon>
    </lineage>
</organism>
<name>A0ABT4XRA0_9RHOB</name>
<protein>
    <recommendedName>
        <fullName evidence="4">DUF2059 domain-containing protein</fullName>
    </recommendedName>
</protein>
<evidence type="ECO:0008006" key="4">
    <source>
        <dbReference type="Google" id="ProtNLM"/>
    </source>
</evidence>
<keyword evidence="3" id="KW-1185">Reference proteome</keyword>
<reference evidence="2 3" key="1">
    <citation type="submission" date="2023-01" db="EMBL/GenBank/DDBJ databases">
        <title>Thalassococcus onchidii sp. nov., isolated from a marine invertebrate from the South China Sea.</title>
        <authorList>
            <person name="Xu S."/>
            <person name="Liu Z."/>
            <person name="Xu Y."/>
        </authorList>
    </citation>
    <scope>NUCLEOTIDE SEQUENCE [LARGE SCALE GENOMIC DNA]</scope>
    <source>
        <strain evidence="2 3">KCTC 32084</strain>
    </source>
</reference>
<comment type="caution">
    <text evidence="2">The sequence shown here is derived from an EMBL/GenBank/DDBJ whole genome shotgun (WGS) entry which is preliminary data.</text>
</comment>
<sequence>MLYAFKARLSLIALMLIMAVPVSAAPADDLLRVLRMQEMLNIMREEGLAYGEDMAQDMFPGGSNPAWTLLISEIYDVDKMATVVRRHFTESLGDTDVGALKSYFDGDAGRRVVDLEISARRAMVDDGVEEAARDAYRNLAGSDDKRLEQIDQFIEANDLIEANVEGALNASFHFYRGLVDGGAFEMTESDILRDVWDQEDNTRNDTREWLFAFLLMAYGPLEDGELSDYVALSGTDAGQALNRALFAGYNRMYDELSYALGLAAAQQMKTQDL</sequence>
<proteinExistence type="predicted"/>
<accession>A0ABT4XRA0</accession>
<evidence type="ECO:0000256" key="1">
    <source>
        <dbReference type="SAM" id="SignalP"/>
    </source>
</evidence>
<dbReference type="RefSeq" id="WP_271431784.1">
    <property type="nucleotide sequence ID" value="NZ_JAQIOY010000002.1"/>
</dbReference>
<dbReference type="EMBL" id="JAQIOY010000002">
    <property type="protein sequence ID" value="MDA7424430.1"/>
    <property type="molecule type" value="Genomic_DNA"/>
</dbReference>
<feature type="chain" id="PRO_5047491311" description="DUF2059 domain-containing protein" evidence="1">
    <location>
        <begin position="25"/>
        <end position="273"/>
    </location>
</feature>